<reference evidence="4" key="1">
    <citation type="submission" date="2023-08" db="EMBL/GenBank/DDBJ databases">
        <authorList>
            <person name="Chen Y."/>
            <person name="Shah S."/>
            <person name="Dougan E. K."/>
            <person name="Thang M."/>
            <person name="Chan C."/>
        </authorList>
    </citation>
    <scope>NUCLEOTIDE SEQUENCE</scope>
</reference>
<comment type="caution">
    <text evidence="4">The sequence shown here is derived from an EMBL/GenBank/DDBJ whole genome shotgun (WGS) entry which is preliminary data.</text>
</comment>
<dbReference type="EMBL" id="CAUJNA010003260">
    <property type="protein sequence ID" value="CAJ1397248.1"/>
    <property type="molecule type" value="Genomic_DNA"/>
</dbReference>
<keyword evidence="2" id="KW-0472">Membrane</keyword>
<feature type="coiled-coil region" evidence="1">
    <location>
        <begin position="407"/>
        <end position="474"/>
    </location>
</feature>
<dbReference type="Proteomes" id="UP001178507">
    <property type="component" value="Unassembled WGS sequence"/>
</dbReference>
<evidence type="ECO:0000313" key="5">
    <source>
        <dbReference type="Proteomes" id="UP001178507"/>
    </source>
</evidence>
<evidence type="ECO:0000256" key="2">
    <source>
        <dbReference type="SAM" id="Phobius"/>
    </source>
</evidence>
<feature type="domain" description="Nucleoporin NSP1-like C-terminal" evidence="3">
    <location>
        <begin position="293"/>
        <end position="389"/>
    </location>
</feature>
<dbReference type="Pfam" id="PF05064">
    <property type="entry name" value="Nsp1_C"/>
    <property type="match status" value="1"/>
</dbReference>
<proteinExistence type="predicted"/>
<feature type="transmembrane region" description="Helical" evidence="2">
    <location>
        <begin position="99"/>
        <end position="121"/>
    </location>
</feature>
<dbReference type="AlphaFoldDB" id="A0AA36J0B2"/>
<organism evidence="4 5">
    <name type="scientific">Effrenium voratum</name>
    <dbReference type="NCBI Taxonomy" id="2562239"/>
    <lineage>
        <taxon>Eukaryota</taxon>
        <taxon>Sar</taxon>
        <taxon>Alveolata</taxon>
        <taxon>Dinophyceae</taxon>
        <taxon>Suessiales</taxon>
        <taxon>Symbiodiniaceae</taxon>
        <taxon>Effrenium</taxon>
    </lineage>
</organism>
<protein>
    <recommendedName>
        <fullName evidence="3">Nucleoporin NSP1-like C-terminal domain-containing protein</fullName>
    </recommendedName>
</protein>
<evidence type="ECO:0000259" key="3">
    <source>
        <dbReference type="Pfam" id="PF05064"/>
    </source>
</evidence>
<feature type="transmembrane region" description="Helical" evidence="2">
    <location>
        <begin position="150"/>
        <end position="169"/>
    </location>
</feature>
<name>A0AA36J0B2_9DINO</name>
<keyword evidence="2" id="KW-0812">Transmembrane</keyword>
<feature type="transmembrane region" description="Helical" evidence="2">
    <location>
        <begin position="189"/>
        <end position="209"/>
    </location>
</feature>
<accession>A0AA36J0B2</accession>
<keyword evidence="5" id="KW-1185">Reference proteome</keyword>
<sequence>MCWSAEVAGTFSALQFGVFVYLFIRNKHYDRWYCLSLAPVMTQEFCQMMLWLNVGESLYSCNDSNKAWSIAAAMCWRFVTSGFYLTAFSKLYNERWRKIVFFIVTCLAVSGYVADIVNRIWGIEHYCSYPGLCGHLLWGPDTDTSIFDPWVQVVYYLTYLGPLPVLAFLGKFDDLRSLPCCKDSTKGYWSGLGIVVIGVGTWAPTFLYFNVVAKDRCDAAEWSSMRLYTLLVDPAWTPAASSAEYDEDRQGPARVPPLEVEEPLALLRARAARLPRTKGSFPDLGAELAQARATVVEHRKVSDLMQMWEERIHKQAQHFDAFAEQVLRFDCDLIANAAKVKVLREEHGQLKGRQELVDRSLQQIWDQQDSLGRLLSGMLEALRPQQQQQADEAAGNAAAPARSHQRALQLTLQLDELERQAEDLARETGKVQSNLYKEPLTTVVRVLDAHAGALDAISTQVTSVNQRLQDIERTM</sequence>
<gene>
    <name evidence="4" type="ORF">EVOR1521_LOCUS21300</name>
</gene>
<feature type="transmembrane region" description="Helical" evidence="2">
    <location>
        <begin position="6"/>
        <end position="24"/>
    </location>
</feature>
<evidence type="ECO:0000313" key="4">
    <source>
        <dbReference type="EMBL" id="CAJ1397248.1"/>
    </source>
</evidence>
<dbReference type="InterPro" id="IPR007758">
    <property type="entry name" value="Nucleoporin_NSP1_C"/>
</dbReference>
<keyword evidence="2" id="KW-1133">Transmembrane helix</keyword>
<evidence type="ECO:0000256" key="1">
    <source>
        <dbReference type="SAM" id="Coils"/>
    </source>
</evidence>
<keyword evidence="1" id="KW-0175">Coiled coil</keyword>